<dbReference type="SUPFAM" id="SSF82199">
    <property type="entry name" value="SET domain"/>
    <property type="match status" value="1"/>
</dbReference>
<evidence type="ECO:0000256" key="7">
    <source>
        <dbReference type="SAM" id="MobiDB-lite"/>
    </source>
</evidence>
<dbReference type="PANTHER" id="PTHR45814">
    <property type="entry name" value="HISTONE-LYSINE N-METHYLTRANSFERASE SETD1"/>
    <property type="match status" value="1"/>
</dbReference>
<keyword evidence="6" id="KW-0539">Nucleus</keyword>
<dbReference type="PANTHER" id="PTHR45814:SF2">
    <property type="entry name" value="HISTONE-LYSINE N-METHYLTRANSFERASE SETD1"/>
    <property type="match status" value="1"/>
</dbReference>
<protein>
    <submittedName>
        <fullName evidence="8 9">Uncharacterized protein</fullName>
    </submittedName>
</protein>
<dbReference type="AlphaFoldDB" id="B0XD64"/>
<dbReference type="InParanoid" id="B0XD64"/>
<dbReference type="GO" id="GO:0048188">
    <property type="term" value="C:Set1C/COMPASS complex"/>
    <property type="evidence" value="ECO:0007669"/>
    <property type="project" value="TreeGrafter"/>
</dbReference>
<evidence type="ECO:0000313" key="8">
    <source>
        <dbReference type="EMBL" id="EDS45318.1"/>
    </source>
</evidence>
<dbReference type="InterPro" id="IPR044570">
    <property type="entry name" value="Set1-like"/>
</dbReference>
<keyword evidence="10" id="KW-1185">Reference proteome</keyword>
<evidence type="ECO:0000256" key="4">
    <source>
        <dbReference type="ARBA" id="ARBA00022691"/>
    </source>
</evidence>
<keyword evidence="5" id="KW-0156">Chromatin regulator</keyword>
<dbReference type="EnsemblMetazoa" id="CPIJ017290-RA">
    <property type="protein sequence ID" value="CPIJ017290-PA"/>
    <property type="gene ID" value="CPIJ017290"/>
</dbReference>
<dbReference type="OrthoDB" id="308383at2759"/>
<feature type="compositionally biased region" description="Polar residues" evidence="7">
    <location>
        <begin position="1"/>
        <end position="11"/>
    </location>
</feature>
<dbReference type="EMBL" id="DS232743">
    <property type="protein sequence ID" value="EDS45318.1"/>
    <property type="molecule type" value="Genomic_DNA"/>
</dbReference>
<dbReference type="eggNOG" id="KOG1080">
    <property type="taxonomic scope" value="Eukaryota"/>
</dbReference>
<dbReference type="VEuPathDB" id="VectorBase:CPIJ017290"/>
<keyword evidence="2" id="KW-0489">Methyltransferase</keyword>
<evidence type="ECO:0000256" key="5">
    <source>
        <dbReference type="ARBA" id="ARBA00022853"/>
    </source>
</evidence>
<dbReference type="STRING" id="7176.B0XD64"/>
<dbReference type="GO" id="GO:0042800">
    <property type="term" value="F:histone H3K4 methyltransferase activity"/>
    <property type="evidence" value="ECO:0007669"/>
    <property type="project" value="InterPro"/>
</dbReference>
<comment type="subcellular location">
    <subcellularLocation>
        <location evidence="1">Nucleus</location>
    </subcellularLocation>
</comment>
<evidence type="ECO:0000256" key="1">
    <source>
        <dbReference type="ARBA" id="ARBA00004123"/>
    </source>
</evidence>
<organism>
    <name type="scientific">Culex quinquefasciatus</name>
    <name type="common">Southern house mosquito</name>
    <name type="synonym">Culex pungens</name>
    <dbReference type="NCBI Taxonomy" id="7176"/>
    <lineage>
        <taxon>Eukaryota</taxon>
        <taxon>Metazoa</taxon>
        <taxon>Ecdysozoa</taxon>
        <taxon>Arthropoda</taxon>
        <taxon>Hexapoda</taxon>
        <taxon>Insecta</taxon>
        <taxon>Pterygota</taxon>
        <taxon>Neoptera</taxon>
        <taxon>Endopterygota</taxon>
        <taxon>Diptera</taxon>
        <taxon>Nematocera</taxon>
        <taxon>Culicoidea</taxon>
        <taxon>Culicidae</taxon>
        <taxon>Culicinae</taxon>
        <taxon>Culicini</taxon>
        <taxon>Culex</taxon>
        <taxon>Culex</taxon>
    </lineage>
</organism>
<proteinExistence type="predicted"/>
<feature type="compositionally biased region" description="Basic and acidic residues" evidence="7">
    <location>
        <begin position="23"/>
        <end position="36"/>
    </location>
</feature>
<evidence type="ECO:0000256" key="6">
    <source>
        <dbReference type="ARBA" id="ARBA00023242"/>
    </source>
</evidence>
<sequence length="244" mass="26860">MEVQQQQQPTATEVAPVVPAQRSVEDLKDPNARKQDEAATAAAATLQTFAAAAATFSQQQAVLPFGADQQLSTFMQFMLKYHERESGHRCPSCTIPTRGKKAKYKYLHLRGTAAENHLKNIETAKAVTKMQGLSREARSPPVDDVRRQHRVRAAQVQPGQVPQKAAHVCQIIKPRLGPFAMESIAADPSNTLSVGIGSSYLFRIDMETIAATKCANLARIINRSYNPNCYANIIMTESEKKIVI</sequence>
<dbReference type="VEuPathDB" id="VectorBase:CQUJHB007311"/>
<accession>B0XD64</accession>
<evidence type="ECO:0000256" key="3">
    <source>
        <dbReference type="ARBA" id="ARBA00022679"/>
    </source>
</evidence>
<keyword evidence="3" id="KW-0808">Transferase</keyword>
<name>B0XD64_CULQU</name>
<reference evidence="8" key="1">
    <citation type="submission" date="2007-03" db="EMBL/GenBank/DDBJ databases">
        <title>Annotation of Culex pipiens quinquefasciatus.</title>
        <authorList>
            <consortium name="The Broad Institute Genome Sequencing Platform"/>
            <person name="Atkinson P.W."/>
            <person name="Hemingway J."/>
            <person name="Christensen B.M."/>
            <person name="Higgs S."/>
            <person name="Kodira C."/>
            <person name="Hannick L."/>
            <person name="Megy K."/>
            <person name="O'Leary S."/>
            <person name="Pearson M."/>
            <person name="Haas B.J."/>
            <person name="Mauceli E."/>
            <person name="Wortman J.R."/>
            <person name="Lee N.H."/>
            <person name="Guigo R."/>
            <person name="Stanke M."/>
            <person name="Alvarado L."/>
            <person name="Amedeo P."/>
            <person name="Antoine C.H."/>
            <person name="Arensburger P."/>
            <person name="Bidwell S.L."/>
            <person name="Crawford M."/>
            <person name="Camaro F."/>
            <person name="Devon K."/>
            <person name="Engels R."/>
            <person name="Hammond M."/>
            <person name="Howarth C."/>
            <person name="Koehrsen M."/>
            <person name="Lawson D."/>
            <person name="Montgomery P."/>
            <person name="Nene V."/>
            <person name="Nusbaum C."/>
            <person name="Puiu D."/>
            <person name="Romero-Severson J."/>
            <person name="Severson D.W."/>
            <person name="Shumway M."/>
            <person name="Sisk P."/>
            <person name="Stolte C."/>
            <person name="Zeng Q."/>
            <person name="Eisenstadt E."/>
            <person name="Fraser-Liggett C."/>
            <person name="Strausberg R."/>
            <person name="Galagan J."/>
            <person name="Birren B."/>
            <person name="Collins F.H."/>
        </authorList>
    </citation>
    <scope>NUCLEOTIDE SEQUENCE [LARGE SCALE GENOMIC DNA]</scope>
    <source>
        <strain evidence="8">JHB</strain>
    </source>
</reference>
<evidence type="ECO:0000256" key="2">
    <source>
        <dbReference type="ARBA" id="ARBA00022603"/>
    </source>
</evidence>
<dbReference type="HOGENOM" id="CLU_1138982_0_0_1"/>
<evidence type="ECO:0000313" key="9">
    <source>
        <dbReference type="EnsemblMetazoa" id="CPIJ017290-PA"/>
    </source>
</evidence>
<dbReference type="InterPro" id="IPR046341">
    <property type="entry name" value="SET_dom_sf"/>
</dbReference>
<dbReference type="KEGG" id="cqu:CpipJ_CPIJ017290"/>
<feature type="region of interest" description="Disordered" evidence="7">
    <location>
        <begin position="1"/>
        <end position="36"/>
    </location>
</feature>
<evidence type="ECO:0000313" key="10">
    <source>
        <dbReference type="Proteomes" id="UP000002320"/>
    </source>
</evidence>
<dbReference type="GO" id="GO:0032259">
    <property type="term" value="P:methylation"/>
    <property type="evidence" value="ECO:0007669"/>
    <property type="project" value="UniProtKB-KW"/>
</dbReference>
<reference evidence="9" key="2">
    <citation type="submission" date="2020-05" db="UniProtKB">
        <authorList>
            <consortium name="EnsemblMetazoa"/>
        </authorList>
    </citation>
    <scope>IDENTIFICATION</scope>
    <source>
        <strain evidence="9">JHB</strain>
    </source>
</reference>
<keyword evidence="4" id="KW-0949">S-adenosyl-L-methionine</keyword>
<dbReference type="Proteomes" id="UP000002320">
    <property type="component" value="Unassembled WGS sequence"/>
</dbReference>
<dbReference type="Gene3D" id="2.170.270.10">
    <property type="entry name" value="SET domain"/>
    <property type="match status" value="1"/>
</dbReference>
<gene>
    <name evidence="9" type="primary">6051099</name>
    <name evidence="8" type="ORF">CpipJ_CPIJ017290</name>
</gene>